<dbReference type="GO" id="GO:0004350">
    <property type="term" value="F:glutamate-5-semialdehyde dehydrogenase activity"/>
    <property type="evidence" value="ECO:0007669"/>
    <property type="project" value="UniProtKB-UniRule"/>
</dbReference>
<dbReference type="InterPro" id="IPR012134">
    <property type="entry name" value="Glu-5-SA_DH"/>
</dbReference>
<dbReference type="Gene3D" id="3.40.309.10">
    <property type="entry name" value="Aldehyde Dehydrogenase, Chain A, domain 2"/>
    <property type="match status" value="1"/>
</dbReference>
<keyword evidence="4 7" id="KW-0521">NADP</keyword>
<dbReference type="RefSeq" id="WP_077448623.1">
    <property type="nucleotide sequence ID" value="NZ_FUGD01000076.1"/>
</dbReference>
<gene>
    <name evidence="7 9" type="primary">proA</name>
    <name evidence="9" type="ORF">A1019T_01199</name>
</gene>
<sequence>MAQDITDVKEYMQQVGQQARQASRLLAAANTGAKNDALLCIYDKLKQAKPEILAANKIDMQNGHDNNLDAALLDRLELTDDRFEGMLQGLKDVSALPDPIGEVADMTYRPSGIQLGKMRVPLGVVGMIYESRPNVTLEAASLALKSGNAIILRGGSEAFESNQAIAKCILEGLKEAGLPEHGVQVLQTTDRAAVGELITMTEFVDVIVPRGGKGLIERISNDARVPVIKHLDGNCHTFIDSDADPEVAIKVSVNAKTHRYGTCNTMETLLVDNTVANELLPKIAEAIVDADDAMQLRLDAESKAILQDNAKLAGHLNDANEEDWDTEYLAPILAIKIVAGIDEAISHINTHGSHHTDVIITNNYTKSQRFIREVDSSSVMINASSRFADGFEYGLGAEIGISTDKIHARGPVGLNGLTSQKWIVYGHGEVRG</sequence>
<comment type="subcellular location">
    <subcellularLocation>
        <location evidence="7">Cytoplasm</location>
    </subcellularLocation>
</comment>
<dbReference type="EC" id="1.2.1.41" evidence="7"/>
<keyword evidence="7" id="KW-0963">Cytoplasm</keyword>
<dbReference type="FunFam" id="3.40.309.10:FF:000006">
    <property type="entry name" value="Gamma-glutamyl phosphate reductase"/>
    <property type="match status" value="1"/>
</dbReference>
<comment type="similarity">
    <text evidence="7">Belongs to the gamma-glutamyl phosphate reductase family.</text>
</comment>
<dbReference type="InterPro" id="IPR016163">
    <property type="entry name" value="Ald_DH_C"/>
</dbReference>
<evidence type="ECO:0000256" key="3">
    <source>
        <dbReference type="ARBA" id="ARBA00022650"/>
    </source>
</evidence>
<keyword evidence="3 7" id="KW-0641">Proline biosynthesis</keyword>
<dbReference type="PROSITE" id="PS01223">
    <property type="entry name" value="PROA"/>
    <property type="match status" value="1"/>
</dbReference>
<dbReference type="Proteomes" id="UP000188169">
    <property type="component" value="Unassembled WGS sequence"/>
</dbReference>
<dbReference type="UniPathway" id="UPA00098">
    <property type="reaction ID" value="UER00360"/>
</dbReference>
<name>A0A1R4EFG1_9GAMM</name>
<dbReference type="OrthoDB" id="9809970at2"/>
<evidence type="ECO:0000313" key="9">
    <source>
        <dbReference type="EMBL" id="SJM37227.1"/>
    </source>
</evidence>
<feature type="domain" description="Aldehyde dehydrogenase" evidence="8">
    <location>
        <begin position="113"/>
        <end position="287"/>
    </location>
</feature>
<evidence type="ECO:0000259" key="8">
    <source>
        <dbReference type="Pfam" id="PF00171"/>
    </source>
</evidence>
<dbReference type="GO" id="GO:0050661">
    <property type="term" value="F:NADP binding"/>
    <property type="evidence" value="ECO:0007669"/>
    <property type="project" value="InterPro"/>
</dbReference>
<comment type="pathway">
    <text evidence="1 7">Amino-acid biosynthesis; L-proline biosynthesis; L-glutamate 5-semialdehyde from L-glutamate: step 2/2.</text>
</comment>
<keyword evidence="2 7" id="KW-0028">Amino-acid biosynthesis</keyword>
<evidence type="ECO:0000256" key="2">
    <source>
        <dbReference type="ARBA" id="ARBA00022605"/>
    </source>
</evidence>
<dbReference type="PANTHER" id="PTHR11063:SF8">
    <property type="entry name" value="DELTA-1-PYRROLINE-5-CARBOXYLATE SYNTHASE"/>
    <property type="match status" value="1"/>
</dbReference>
<keyword evidence="10" id="KW-1185">Reference proteome</keyword>
<dbReference type="NCBIfam" id="NF001221">
    <property type="entry name" value="PRK00197.1"/>
    <property type="match status" value="1"/>
</dbReference>
<evidence type="ECO:0000313" key="10">
    <source>
        <dbReference type="Proteomes" id="UP000188169"/>
    </source>
</evidence>
<dbReference type="GO" id="GO:0005737">
    <property type="term" value="C:cytoplasm"/>
    <property type="evidence" value="ECO:0007669"/>
    <property type="project" value="UniProtKB-SubCell"/>
</dbReference>
<keyword evidence="5 7" id="KW-0560">Oxidoreductase</keyword>
<dbReference type="EMBL" id="FUGD01000076">
    <property type="protein sequence ID" value="SJM37227.1"/>
    <property type="molecule type" value="Genomic_DNA"/>
</dbReference>
<protein>
    <recommendedName>
        <fullName evidence="7">Gamma-glutamyl phosphate reductase</fullName>
        <shortName evidence="7">GPR</shortName>
        <ecNumber evidence="7">1.2.1.41</ecNumber>
    </recommendedName>
    <alternativeName>
        <fullName evidence="7">Glutamate-5-semialdehyde dehydrogenase</fullName>
    </alternativeName>
    <alternativeName>
        <fullName evidence="7">Glutamyl-gamma-semialdehyde dehydrogenase</fullName>
        <shortName evidence="7">GSA dehydrogenase</shortName>
    </alternativeName>
</protein>
<evidence type="ECO:0000256" key="6">
    <source>
        <dbReference type="ARBA" id="ARBA00049024"/>
    </source>
</evidence>
<dbReference type="InterPro" id="IPR000965">
    <property type="entry name" value="GPR_dom"/>
</dbReference>
<dbReference type="STRING" id="1945520.A1019T_01199"/>
<dbReference type="SUPFAM" id="SSF53720">
    <property type="entry name" value="ALDH-like"/>
    <property type="match status" value="1"/>
</dbReference>
<dbReference type="InterPro" id="IPR020593">
    <property type="entry name" value="G-glutamylP_reductase_CS"/>
</dbReference>
<comment type="catalytic activity">
    <reaction evidence="6 7">
        <text>L-glutamate 5-semialdehyde + phosphate + NADP(+) = L-glutamyl 5-phosphate + NADPH + H(+)</text>
        <dbReference type="Rhea" id="RHEA:19541"/>
        <dbReference type="ChEBI" id="CHEBI:15378"/>
        <dbReference type="ChEBI" id="CHEBI:43474"/>
        <dbReference type="ChEBI" id="CHEBI:57783"/>
        <dbReference type="ChEBI" id="CHEBI:58066"/>
        <dbReference type="ChEBI" id="CHEBI:58274"/>
        <dbReference type="ChEBI" id="CHEBI:58349"/>
        <dbReference type="EC" id="1.2.1.41"/>
    </reaction>
</comment>
<proteinExistence type="inferred from homology"/>
<evidence type="ECO:0000256" key="7">
    <source>
        <dbReference type="HAMAP-Rule" id="MF_00412"/>
    </source>
</evidence>
<dbReference type="CDD" id="cd07079">
    <property type="entry name" value="ALDH_F18-19_ProA-GPR"/>
    <property type="match status" value="1"/>
</dbReference>
<dbReference type="HAMAP" id="MF_00412">
    <property type="entry name" value="ProA"/>
    <property type="match status" value="1"/>
</dbReference>
<accession>A0A1R4EFG1</accession>
<evidence type="ECO:0000256" key="5">
    <source>
        <dbReference type="ARBA" id="ARBA00023002"/>
    </source>
</evidence>
<evidence type="ECO:0000256" key="1">
    <source>
        <dbReference type="ARBA" id="ARBA00004985"/>
    </source>
</evidence>
<comment type="function">
    <text evidence="7">Catalyzes the NADPH-dependent reduction of L-glutamate 5-phosphate into L-glutamate 5-semialdehyde and phosphate. The product spontaneously undergoes cyclization to form 1-pyrroline-5-carboxylate.</text>
</comment>
<dbReference type="AlphaFoldDB" id="A0A1R4EFG1"/>
<dbReference type="Gene3D" id="3.40.605.10">
    <property type="entry name" value="Aldehyde Dehydrogenase, Chain A, domain 1"/>
    <property type="match status" value="1"/>
</dbReference>
<dbReference type="NCBIfam" id="TIGR00407">
    <property type="entry name" value="proA"/>
    <property type="match status" value="1"/>
</dbReference>
<evidence type="ECO:0000256" key="4">
    <source>
        <dbReference type="ARBA" id="ARBA00022857"/>
    </source>
</evidence>
<dbReference type="Pfam" id="PF00171">
    <property type="entry name" value="Aldedh"/>
    <property type="match status" value="2"/>
</dbReference>
<feature type="domain" description="Aldehyde dehydrogenase" evidence="8">
    <location>
        <begin position="324"/>
        <end position="388"/>
    </location>
</feature>
<organism evidence="9 10">
    <name type="scientific">Psychrobacter pasteurii</name>
    <dbReference type="NCBI Taxonomy" id="1945520"/>
    <lineage>
        <taxon>Bacteria</taxon>
        <taxon>Pseudomonadati</taxon>
        <taxon>Pseudomonadota</taxon>
        <taxon>Gammaproteobacteria</taxon>
        <taxon>Moraxellales</taxon>
        <taxon>Moraxellaceae</taxon>
        <taxon>Psychrobacter</taxon>
    </lineage>
</organism>
<dbReference type="InterPro" id="IPR016161">
    <property type="entry name" value="Ald_DH/histidinol_DH"/>
</dbReference>
<dbReference type="InterPro" id="IPR015590">
    <property type="entry name" value="Aldehyde_DH_dom"/>
</dbReference>
<dbReference type="GO" id="GO:0055129">
    <property type="term" value="P:L-proline biosynthetic process"/>
    <property type="evidence" value="ECO:0007669"/>
    <property type="project" value="UniProtKB-UniRule"/>
</dbReference>
<dbReference type="PANTHER" id="PTHR11063">
    <property type="entry name" value="GLUTAMATE SEMIALDEHYDE DEHYDROGENASE"/>
    <property type="match status" value="1"/>
</dbReference>
<dbReference type="PIRSF" id="PIRSF000151">
    <property type="entry name" value="GPR"/>
    <property type="match status" value="1"/>
</dbReference>
<reference evidence="10" key="1">
    <citation type="submission" date="2017-02" db="EMBL/GenBank/DDBJ databases">
        <authorList>
            <person name="Mornico D."/>
        </authorList>
    </citation>
    <scope>NUCLEOTIDE SEQUENCE [LARGE SCALE GENOMIC DNA]</scope>
</reference>
<dbReference type="InterPro" id="IPR016162">
    <property type="entry name" value="Ald_DH_N"/>
</dbReference>